<name>B3PE78_CELJU</name>
<feature type="domain" description="DUF3322" evidence="2">
    <location>
        <begin position="4"/>
        <end position="186"/>
    </location>
</feature>
<dbReference type="EMBL" id="CP000934">
    <property type="protein sequence ID" value="ACE85510.1"/>
    <property type="molecule type" value="Genomic_DNA"/>
</dbReference>
<dbReference type="RefSeq" id="WP_012487212.1">
    <property type="nucleotide sequence ID" value="NC_010995.1"/>
</dbReference>
<feature type="domain" description="Wadjet protein JetD C-terminal" evidence="1">
    <location>
        <begin position="205"/>
        <end position="374"/>
    </location>
</feature>
<dbReference type="Pfam" id="PF11795">
    <property type="entry name" value="DUF3322"/>
    <property type="match status" value="1"/>
</dbReference>
<reference evidence="3 4" key="1">
    <citation type="journal article" date="2008" name="J. Bacteriol.">
        <title>Insights into plant cell wall degradation from the genome sequence of the soil bacterium Cellvibrio japonicus.</title>
        <authorList>
            <person name="Deboy R.T."/>
            <person name="Mongodin E.F."/>
            <person name="Fouts D.E."/>
            <person name="Tailford L.E."/>
            <person name="Khouri H."/>
            <person name="Emerson J.B."/>
            <person name="Mohamoud Y."/>
            <person name="Watkins K."/>
            <person name="Henrissat B."/>
            <person name="Gilbert H.J."/>
            <person name="Nelson K.E."/>
        </authorList>
    </citation>
    <scope>NUCLEOTIDE SEQUENCE [LARGE SCALE GENOMIC DNA]</scope>
    <source>
        <strain evidence="3 4">Ueda107</strain>
    </source>
</reference>
<sequence length="381" mass="42548">MKSPADLSQRLARQWHNNVLREARLLSPSAWPLVLSIGRPTASVFAEATGLVHQHVQAWQHVSVGEVQWESVSYRAGADAVRIPVRWCLRSPSEWIAAAADALVTEEYAQLEQLIEQVDKTFHRQLVRQRALWLKKSPEAVIQTARLASRLSPGCAEGKPLRLLSGHGVDTKWIERNGGLLTAFLDERYKGAASEQGLITFLDALDEGDHWVLVAPLSEGLLPFKRQKVTTAELEKTALPGSRLLVVENEQCLHLLPNLPETIAILGAGLDLQWLSAKHLQQKTIGYWGDMDTWGLLMLARARAYCPQVIPLLMNQGLFDRYAEGRTVQEPVTAQPMSPDGLTAEEADFYQYLVRQPCGRFEQEFLPGEVVEKAVVGWANQ</sequence>
<accession>B3PE78</accession>
<dbReference type="Pfam" id="PF09983">
    <property type="entry name" value="JetD_C"/>
    <property type="match status" value="1"/>
</dbReference>
<evidence type="ECO:0000259" key="1">
    <source>
        <dbReference type="Pfam" id="PF09983"/>
    </source>
</evidence>
<dbReference type="OrthoDB" id="322908at2"/>
<dbReference type="InterPro" id="IPR014544">
    <property type="entry name" value="UCP028408"/>
</dbReference>
<evidence type="ECO:0000313" key="3">
    <source>
        <dbReference type="EMBL" id="ACE85510.1"/>
    </source>
</evidence>
<dbReference type="HOGENOM" id="CLU_054007_1_0_6"/>
<dbReference type="InterPro" id="IPR024534">
    <property type="entry name" value="JetD_C"/>
</dbReference>
<evidence type="ECO:0000259" key="2">
    <source>
        <dbReference type="Pfam" id="PF11795"/>
    </source>
</evidence>
<dbReference type="KEGG" id="cja:CJA_1588"/>
<dbReference type="Proteomes" id="UP000001036">
    <property type="component" value="Chromosome"/>
</dbReference>
<gene>
    <name evidence="3" type="ordered locus">CJA_1588</name>
</gene>
<evidence type="ECO:0000313" key="4">
    <source>
        <dbReference type="Proteomes" id="UP000001036"/>
    </source>
</evidence>
<evidence type="ECO:0008006" key="5">
    <source>
        <dbReference type="Google" id="ProtNLM"/>
    </source>
</evidence>
<proteinExistence type="predicted"/>
<keyword evidence="4" id="KW-1185">Reference proteome</keyword>
<dbReference type="AlphaFoldDB" id="B3PE78"/>
<dbReference type="PIRSF" id="PIRSF028408">
    <property type="entry name" value="UCP028408"/>
    <property type="match status" value="1"/>
</dbReference>
<dbReference type="eggNOG" id="COG4924">
    <property type="taxonomic scope" value="Bacteria"/>
</dbReference>
<dbReference type="STRING" id="498211.CJA_1588"/>
<organism evidence="3 4">
    <name type="scientific">Cellvibrio japonicus (strain Ueda107)</name>
    <name type="common">Pseudomonas fluorescens subsp. cellulosa</name>
    <dbReference type="NCBI Taxonomy" id="498211"/>
    <lineage>
        <taxon>Bacteria</taxon>
        <taxon>Pseudomonadati</taxon>
        <taxon>Pseudomonadota</taxon>
        <taxon>Gammaproteobacteria</taxon>
        <taxon>Cellvibrionales</taxon>
        <taxon>Cellvibrionaceae</taxon>
        <taxon>Cellvibrio</taxon>
    </lineage>
</organism>
<dbReference type="InterPro" id="IPR024537">
    <property type="entry name" value="DUF3322"/>
</dbReference>
<protein>
    <recommendedName>
        <fullName evidence="5">Wadjet protein JetD C-terminal domain-containing protein</fullName>
    </recommendedName>
</protein>